<feature type="transmembrane region" description="Helical" evidence="1">
    <location>
        <begin position="122"/>
        <end position="143"/>
    </location>
</feature>
<feature type="domain" description="DUF1648" evidence="2">
    <location>
        <begin position="14"/>
        <end position="60"/>
    </location>
</feature>
<accession>A0A7L8AIU4</accession>
<keyword evidence="1" id="KW-0472">Membrane</keyword>
<evidence type="ECO:0000259" key="2">
    <source>
        <dbReference type="Pfam" id="PF07853"/>
    </source>
</evidence>
<dbReference type="RefSeq" id="WP_088353054.1">
    <property type="nucleotide sequence ID" value="NZ_CP061813.1"/>
</dbReference>
<dbReference type="KEGG" id="phal:H9I45_05400"/>
<feature type="transmembrane region" description="Helical" evidence="1">
    <location>
        <begin position="7"/>
        <end position="25"/>
    </location>
</feature>
<dbReference type="EMBL" id="CP061813">
    <property type="protein sequence ID" value="QOD61877.1"/>
    <property type="molecule type" value="Genomic_DNA"/>
</dbReference>
<evidence type="ECO:0000313" key="3">
    <source>
        <dbReference type="EMBL" id="QOD61877.1"/>
    </source>
</evidence>
<dbReference type="Proteomes" id="UP000516764">
    <property type="component" value="Chromosome"/>
</dbReference>
<dbReference type="Pfam" id="PF07853">
    <property type="entry name" value="DUF1648"/>
    <property type="match status" value="1"/>
</dbReference>
<keyword evidence="1" id="KW-1133">Transmembrane helix</keyword>
<reference evidence="3 4" key="1">
    <citation type="journal article" date="2016" name="Int. J. Syst. Evol. Microbiol.">
        <title>Polaribacter haliotis sp. nov., isolated from the gut of abalone Haliotis discus hannai.</title>
        <authorList>
            <person name="Kim Y.O."/>
            <person name="Park I.S."/>
            <person name="Park S."/>
            <person name="Nam B.H."/>
            <person name="Park J.M."/>
            <person name="Kim D.G."/>
            <person name="Yoon J.H."/>
        </authorList>
    </citation>
    <scope>NUCLEOTIDE SEQUENCE [LARGE SCALE GENOMIC DNA]</scope>
    <source>
        <strain evidence="3 4">KCTC 52418</strain>
    </source>
</reference>
<dbReference type="AlphaFoldDB" id="A0A7L8AIU4"/>
<protein>
    <submittedName>
        <fullName evidence="3">DUF1648 domain-containing protein</fullName>
    </submittedName>
</protein>
<dbReference type="OrthoDB" id="9808690at2"/>
<evidence type="ECO:0000256" key="1">
    <source>
        <dbReference type="SAM" id="Phobius"/>
    </source>
</evidence>
<sequence length="148" mass="17432">MLKKHRNIIIFSAIINILSWFYVIFSYNSLPNKIVGHMDFSGHVTRYDDKSIIWILLLIFTALGIFIFWITRNQKQINYNMKSLDSQKTTTLISLPYISILMFLLVFSIIKKSKFPSITIQWLFPLIIIITIIFLIFLFSGVYKNLKS</sequence>
<gene>
    <name evidence="3" type="ORF">H9I45_05400</name>
</gene>
<dbReference type="InterPro" id="IPR012867">
    <property type="entry name" value="DUF1648"/>
</dbReference>
<evidence type="ECO:0000313" key="4">
    <source>
        <dbReference type="Proteomes" id="UP000516764"/>
    </source>
</evidence>
<keyword evidence="4" id="KW-1185">Reference proteome</keyword>
<proteinExistence type="predicted"/>
<feature type="transmembrane region" description="Helical" evidence="1">
    <location>
        <begin position="92"/>
        <end position="110"/>
    </location>
</feature>
<organism evidence="3 4">
    <name type="scientific">Polaribacter haliotis</name>
    <dbReference type="NCBI Taxonomy" id="1888915"/>
    <lineage>
        <taxon>Bacteria</taxon>
        <taxon>Pseudomonadati</taxon>
        <taxon>Bacteroidota</taxon>
        <taxon>Flavobacteriia</taxon>
        <taxon>Flavobacteriales</taxon>
        <taxon>Flavobacteriaceae</taxon>
    </lineage>
</organism>
<name>A0A7L8AIU4_9FLAO</name>
<feature type="transmembrane region" description="Helical" evidence="1">
    <location>
        <begin position="52"/>
        <end position="71"/>
    </location>
</feature>
<keyword evidence="1" id="KW-0812">Transmembrane</keyword>